<evidence type="ECO:0000259" key="9">
    <source>
        <dbReference type="Pfam" id="PF13193"/>
    </source>
</evidence>
<protein>
    <recommendedName>
        <fullName evidence="6">Long-chain-fatty-acid--CoA ligase</fullName>
        <ecNumber evidence="5">6.2.1.3</ecNumber>
    </recommendedName>
    <alternativeName>
        <fullName evidence="7">Long-chain acyl-CoA synthetase</fullName>
    </alternativeName>
</protein>
<dbReference type="AlphaFoldDB" id="A0A5E4USA5"/>
<evidence type="ECO:0000313" key="11">
    <source>
        <dbReference type="Proteomes" id="UP000334380"/>
    </source>
</evidence>
<dbReference type="PROSITE" id="PS00455">
    <property type="entry name" value="AMP_BINDING"/>
    <property type="match status" value="1"/>
</dbReference>
<feature type="domain" description="AMP-binding enzyme C-terminal" evidence="9">
    <location>
        <begin position="459"/>
        <end position="536"/>
    </location>
</feature>
<dbReference type="InterPro" id="IPR050237">
    <property type="entry name" value="ATP-dep_AMP-bd_enzyme"/>
</dbReference>
<dbReference type="Gene3D" id="3.30.300.30">
    <property type="match status" value="1"/>
</dbReference>
<evidence type="ECO:0000259" key="8">
    <source>
        <dbReference type="Pfam" id="PF00501"/>
    </source>
</evidence>
<evidence type="ECO:0000256" key="7">
    <source>
        <dbReference type="ARBA" id="ARBA00042773"/>
    </source>
</evidence>
<dbReference type="InterPro" id="IPR020845">
    <property type="entry name" value="AMP-binding_CS"/>
</dbReference>
<dbReference type="InterPro" id="IPR045851">
    <property type="entry name" value="AMP-bd_C_sf"/>
</dbReference>
<dbReference type="RefSeq" id="WP_150612850.1">
    <property type="nucleotide sequence ID" value="NZ_CABPRU010000004.1"/>
</dbReference>
<comment type="subcellular location">
    <subcellularLocation>
        <location evidence="1">Membrane</location>
        <topology evidence="1">Peripheral membrane protein</topology>
    </subcellularLocation>
</comment>
<dbReference type="PANTHER" id="PTHR43767">
    <property type="entry name" value="LONG-CHAIN-FATTY-ACID--COA LIGASE"/>
    <property type="match status" value="1"/>
</dbReference>
<sequence length="567" mass="61223">MSGIYQRIDGVTYCPPDLAQRYFDSNAWVDTTLGDALRATAARVPERPAYLSDEAALNFAELDARSERLGAALIELGLRPGDRAIFQMGTTVDTVIALMGAYKAGIVPVCAVPQYREVEIGQLVSQSEARGYFVQADFSAFDLVGFARQMMARHASLEHLLVARGSHGHDTDSHAINTLIDAMSLDRARAVLADIRIGSEDVLSFQLSGGTTGVPKIIPRFHAEYIGHSLTWMRHIGMTEHSRMIWSLPLMHNAGQLYVLASTVATGMTTVLMPRVDIARMLTLIEKHRVTHGLSIGPVAPQMIAYKDVGKHDLSSLQLFGTMSRADSLEAHLGVPCFNLYGTTEGLLMGAGAHLPVALRHHTQGLSGCADDDIRVLFPGTDTPAHEGSAGELCFRGPSSLRGYYKAPEATAQTLTPDGFVRTGDMVTEKIIDGVRCFAFEGRLRDNINRGGEKIGCEEVEAFVSHHPAVADAKLVAMPDPVYGERGCVYLILRPGHLAPSVTELAEFLAGHGLAKFKCPERIETVDEFPVTRVGKVDKASLRTAIAARLAAEATASGTALPPKENA</sequence>
<evidence type="ECO:0000256" key="2">
    <source>
        <dbReference type="ARBA" id="ARBA00005005"/>
    </source>
</evidence>
<dbReference type="Proteomes" id="UP000334380">
    <property type="component" value="Unassembled WGS sequence"/>
</dbReference>
<dbReference type="OrthoDB" id="9766486at2"/>
<evidence type="ECO:0000313" key="10">
    <source>
        <dbReference type="EMBL" id="VVE02796.1"/>
    </source>
</evidence>
<keyword evidence="4" id="KW-0472">Membrane</keyword>
<dbReference type="EMBL" id="CABPRU010000004">
    <property type="protein sequence ID" value="VVE02796.1"/>
    <property type="molecule type" value="Genomic_DNA"/>
</dbReference>
<evidence type="ECO:0000256" key="3">
    <source>
        <dbReference type="ARBA" id="ARBA00022598"/>
    </source>
</evidence>
<dbReference type="Pfam" id="PF13193">
    <property type="entry name" value="AMP-binding_C"/>
    <property type="match status" value="1"/>
</dbReference>
<evidence type="ECO:0000256" key="1">
    <source>
        <dbReference type="ARBA" id="ARBA00004170"/>
    </source>
</evidence>
<dbReference type="PANTHER" id="PTHR43767:SF8">
    <property type="entry name" value="LONG-CHAIN-FATTY-ACID--COA LIGASE"/>
    <property type="match status" value="1"/>
</dbReference>
<feature type="domain" description="AMP-dependent synthetase/ligase" evidence="8">
    <location>
        <begin position="38"/>
        <end position="405"/>
    </location>
</feature>
<evidence type="ECO:0000256" key="4">
    <source>
        <dbReference type="ARBA" id="ARBA00023136"/>
    </source>
</evidence>
<dbReference type="Gene3D" id="2.30.38.10">
    <property type="entry name" value="Luciferase, Domain 3"/>
    <property type="match status" value="1"/>
</dbReference>
<keyword evidence="11" id="KW-1185">Reference proteome</keyword>
<evidence type="ECO:0000256" key="5">
    <source>
        <dbReference type="ARBA" id="ARBA00026121"/>
    </source>
</evidence>
<dbReference type="InterPro" id="IPR025110">
    <property type="entry name" value="AMP-bd_C"/>
</dbReference>
<dbReference type="EC" id="6.2.1.3" evidence="5"/>
<gene>
    <name evidence="10" type="ORF">PTE31013_02230</name>
</gene>
<name>A0A5E4USA5_9BURK</name>
<proteinExistence type="predicted"/>
<dbReference type="SUPFAM" id="SSF56801">
    <property type="entry name" value="Acetyl-CoA synthetase-like"/>
    <property type="match status" value="1"/>
</dbReference>
<dbReference type="InterPro" id="IPR000873">
    <property type="entry name" value="AMP-dep_synth/lig_dom"/>
</dbReference>
<reference evidence="10 11" key="1">
    <citation type="submission" date="2019-08" db="EMBL/GenBank/DDBJ databases">
        <authorList>
            <person name="Peeters C."/>
        </authorList>
    </citation>
    <scope>NUCLEOTIDE SEQUENCE [LARGE SCALE GENOMIC DNA]</scope>
    <source>
        <strain evidence="10 11">LMG 31013</strain>
    </source>
</reference>
<comment type="pathway">
    <text evidence="2">Lipid metabolism; fatty acid beta-oxidation.</text>
</comment>
<organism evidence="10 11">
    <name type="scientific">Pandoraea terrigena</name>
    <dbReference type="NCBI Taxonomy" id="2508292"/>
    <lineage>
        <taxon>Bacteria</taxon>
        <taxon>Pseudomonadati</taxon>
        <taxon>Pseudomonadota</taxon>
        <taxon>Betaproteobacteria</taxon>
        <taxon>Burkholderiales</taxon>
        <taxon>Burkholderiaceae</taxon>
        <taxon>Pandoraea</taxon>
    </lineage>
</organism>
<accession>A0A5E4USA5</accession>
<evidence type="ECO:0000256" key="6">
    <source>
        <dbReference type="ARBA" id="ARBA00039545"/>
    </source>
</evidence>
<dbReference type="Pfam" id="PF00501">
    <property type="entry name" value="AMP-binding"/>
    <property type="match status" value="1"/>
</dbReference>
<dbReference type="GO" id="GO:0004467">
    <property type="term" value="F:long-chain fatty acid-CoA ligase activity"/>
    <property type="evidence" value="ECO:0007669"/>
    <property type="project" value="UniProtKB-EC"/>
</dbReference>
<keyword evidence="3" id="KW-0436">Ligase</keyword>
<dbReference type="Gene3D" id="3.40.50.980">
    <property type="match status" value="2"/>
</dbReference>
<dbReference type="GO" id="GO:0016020">
    <property type="term" value="C:membrane"/>
    <property type="evidence" value="ECO:0007669"/>
    <property type="project" value="UniProtKB-SubCell"/>
</dbReference>